<accession>A0A8J2K8C0</accession>
<comment type="caution">
    <text evidence="1">The sequence shown here is derived from an EMBL/GenBank/DDBJ whole genome shotgun (WGS) entry which is preliminary data.</text>
</comment>
<dbReference type="EMBL" id="CAJVCH010282986">
    <property type="protein sequence ID" value="CAG7784801.1"/>
    <property type="molecule type" value="Genomic_DNA"/>
</dbReference>
<reference evidence="1" key="1">
    <citation type="submission" date="2021-06" db="EMBL/GenBank/DDBJ databases">
        <authorList>
            <person name="Hodson N. C."/>
            <person name="Mongue J. A."/>
            <person name="Jaron S. K."/>
        </authorList>
    </citation>
    <scope>NUCLEOTIDE SEQUENCE</scope>
</reference>
<dbReference type="Proteomes" id="UP000708208">
    <property type="component" value="Unassembled WGS sequence"/>
</dbReference>
<name>A0A8J2K8C0_9HEXA</name>
<evidence type="ECO:0000313" key="2">
    <source>
        <dbReference type="Proteomes" id="UP000708208"/>
    </source>
</evidence>
<gene>
    <name evidence="1" type="ORF">AFUS01_LOCUS23464</name>
</gene>
<evidence type="ECO:0000313" key="1">
    <source>
        <dbReference type="EMBL" id="CAG7784801.1"/>
    </source>
</evidence>
<proteinExistence type="predicted"/>
<dbReference type="AlphaFoldDB" id="A0A8J2K8C0"/>
<sequence length="110" mass="12498">MITPSVGAVIRPSVSLSKLSHLEKQEKVETDMQLKGQLDVRERAQCDQVKIQTDVVINNRTNRKNTLYENELSYADSTIRSLEDFRVAQYQSDRTGVLNVKSLPVLSQCM</sequence>
<protein>
    <submittedName>
        <fullName evidence="1">Uncharacterized protein</fullName>
    </submittedName>
</protein>
<organism evidence="1 2">
    <name type="scientific">Allacma fusca</name>
    <dbReference type="NCBI Taxonomy" id="39272"/>
    <lineage>
        <taxon>Eukaryota</taxon>
        <taxon>Metazoa</taxon>
        <taxon>Ecdysozoa</taxon>
        <taxon>Arthropoda</taxon>
        <taxon>Hexapoda</taxon>
        <taxon>Collembola</taxon>
        <taxon>Symphypleona</taxon>
        <taxon>Sminthuridae</taxon>
        <taxon>Allacma</taxon>
    </lineage>
</organism>
<keyword evidence="2" id="KW-1185">Reference proteome</keyword>